<dbReference type="RefSeq" id="WP_326298664.1">
    <property type="nucleotide sequence ID" value="NZ_JAYLLH010000026.1"/>
</dbReference>
<protein>
    <recommendedName>
        <fullName evidence="3">SGNH hydrolase-type esterase domain-containing protein</fullName>
    </recommendedName>
</protein>
<name>A0ABU6HJR9_9RHOB</name>
<gene>
    <name evidence="1" type="ORF">VK792_15505</name>
</gene>
<comment type="caution">
    <text evidence="1">The sequence shown here is derived from an EMBL/GenBank/DDBJ whole genome shotgun (WGS) entry which is preliminary data.</text>
</comment>
<evidence type="ECO:0000313" key="2">
    <source>
        <dbReference type="Proteomes" id="UP001348149"/>
    </source>
</evidence>
<dbReference type="EMBL" id="JAYLLH010000026">
    <property type="protein sequence ID" value="MEC3862697.1"/>
    <property type="molecule type" value="Genomic_DNA"/>
</dbReference>
<keyword evidence="2" id="KW-1185">Reference proteome</keyword>
<organism evidence="1 2">
    <name type="scientific">Mesobacterium hydrothermale</name>
    <dbReference type="NCBI Taxonomy" id="3111907"/>
    <lineage>
        <taxon>Bacteria</taxon>
        <taxon>Pseudomonadati</taxon>
        <taxon>Pseudomonadota</taxon>
        <taxon>Alphaproteobacteria</taxon>
        <taxon>Rhodobacterales</taxon>
        <taxon>Roseobacteraceae</taxon>
        <taxon>Mesobacterium</taxon>
    </lineage>
</organism>
<reference evidence="1 2" key="1">
    <citation type="submission" date="2024-01" db="EMBL/GenBank/DDBJ databases">
        <title>Mesobacterium rodlantinim sp. nov., isolated from shallow sea hydrothermal systems off Kueishantao Island.</title>
        <authorList>
            <person name="Su Z."/>
            <person name="Tang K."/>
        </authorList>
    </citation>
    <scope>NUCLEOTIDE SEQUENCE [LARGE SCALE GENOMIC DNA]</scope>
    <source>
        <strain evidence="1 2">TK19101</strain>
    </source>
</reference>
<dbReference type="InterPro" id="IPR036514">
    <property type="entry name" value="SGNH_hydro_sf"/>
</dbReference>
<feature type="non-terminal residue" evidence="1">
    <location>
        <position position="1"/>
    </location>
</feature>
<dbReference type="Proteomes" id="UP001348149">
    <property type="component" value="Unassembled WGS sequence"/>
</dbReference>
<evidence type="ECO:0000313" key="1">
    <source>
        <dbReference type="EMBL" id="MEC3862697.1"/>
    </source>
</evidence>
<accession>A0ABU6HJR9</accession>
<evidence type="ECO:0008006" key="3">
    <source>
        <dbReference type="Google" id="ProtNLM"/>
    </source>
</evidence>
<sequence>GCVSDDYVEFLERFEPNVDWPAMRAQLAAAIEVGSGGRGSLEVCSFEDEFTHKQARDMRFISLLNIPEDVMENCEPGLPHINPSVPLRMAPPPKLHGMVLGGSNSMLQGGWVNLLRRDFGPLAEITNLSVGACTTLMGLFRFLSMPNRPTEAAVFWEYGINEFNHLQNGQSLETMLYHVEWLIQLCIRERRPLIPVVMRTQYQAGLAEDPYLPHLRKLFNSYRVPMLDVHTLLTVMARGAPDLVQWYSDDAHYKVDGPLPQRVAEYAMVMHRQARPPVQRPERAAHFDVLDLTLLRPTDAKEEVFDNSIMRVPFTPFGAEPEIALTGRLIGAAIVTSGSGPAIRFDLGPGKVLRSISTQVDYGSGTPTRQLRQLVLSDVGDGAEVAERVVVRAVTPTRKPQQQTMFCWKAPDEKAPPALDGNGLAALICETARA</sequence>
<dbReference type="Gene3D" id="3.40.50.1110">
    <property type="entry name" value="SGNH hydrolase"/>
    <property type="match status" value="1"/>
</dbReference>
<dbReference type="SUPFAM" id="SSF52266">
    <property type="entry name" value="SGNH hydrolase"/>
    <property type="match status" value="1"/>
</dbReference>
<proteinExistence type="predicted"/>